<evidence type="ECO:0000256" key="1">
    <source>
        <dbReference type="SAM" id="MobiDB-lite"/>
    </source>
</evidence>
<dbReference type="Pfam" id="PF13479">
    <property type="entry name" value="AAA_24"/>
    <property type="match status" value="1"/>
</dbReference>
<evidence type="ECO:0008006" key="3">
    <source>
        <dbReference type="Google" id="ProtNLM"/>
    </source>
</evidence>
<feature type="region of interest" description="Disordered" evidence="1">
    <location>
        <begin position="233"/>
        <end position="252"/>
    </location>
</feature>
<accession>X1BFM5</accession>
<protein>
    <recommendedName>
        <fullName evidence="3">Phage nucleotide-binding protein</fullName>
    </recommendedName>
</protein>
<feature type="compositionally biased region" description="Basic and acidic residues" evidence="1">
    <location>
        <begin position="240"/>
        <end position="252"/>
    </location>
</feature>
<evidence type="ECO:0000313" key="2">
    <source>
        <dbReference type="EMBL" id="GAG93830.1"/>
    </source>
</evidence>
<name>X1BFM5_9ZZZZ</name>
<sequence length="252" mass="28148">MSIAKKATMEDAKIKCMVWGDSGTGKSRFGLSAPSPLVIDTEDSTSLYSNEFDFFVGKIDATKKEQRNAVMLTATIIEEIEQGQYPQIKTLVVDCLTDILEEVESASATQYEKTLGGKTVLDLNAVQKTKWYAFRRNNIRRMIDRLKALPLNLILVCRSKDVWGQVQGKMQPIGKTYDAHELTEWLMDVVIKLDKKGKDITATVTKSRIGDLAETIEVTKGYQSIIEAVGKKATTTKTATKNEKEKSNENKV</sequence>
<proteinExistence type="predicted"/>
<organism evidence="2">
    <name type="scientific">marine sediment metagenome</name>
    <dbReference type="NCBI Taxonomy" id="412755"/>
    <lineage>
        <taxon>unclassified sequences</taxon>
        <taxon>metagenomes</taxon>
        <taxon>ecological metagenomes</taxon>
    </lineage>
</organism>
<comment type="caution">
    <text evidence="2">The sequence shown here is derived from an EMBL/GenBank/DDBJ whole genome shotgun (WGS) entry which is preliminary data.</text>
</comment>
<dbReference type="EMBL" id="BART01024863">
    <property type="protein sequence ID" value="GAG93830.1"/>
    <property type="molecule type" value="Genomic_DNA"/>
</dbReference>
<dbReference type="AlphaFoldDB" id="X1BFM5"/>
<reference evidence="2" key="1">
    <citation type="journal article" date="2014" name="Front. Microbiol.">
        <title>High frequency of phylogenetically diverse reductive dehalogenase-homologous genes in deep subseafloor sedimentary metagenomes.</title>
        <authorList>
            <person name="Kawai M."/>
            <person name="Futagami T."/>
            <person name="Toyoda A."/>
            <person name="Takaki Y."/>
            <person name="Nishi S."/>
            <person name="Hori S."/>
            <person name="Arai W."/>
            <person name="Tsubouchi T."/>
            <person name="Morono Y."/>
            <person name="Uchiyama I."/>
            <person name="Ito T."/>
            <person name="Fujiyama A."/>
            <person name="Inagaki F."/>
            <person name="Takami H."/>
        </authorList>
    </citation>
    <scope>NUCLEOTIDE SEQUENCE</scope>
    <source>
        <strain evidence="2">Expedition CK06-06</strain>
    </source>
</reference>
<gene>
    <name evidence="2" type="ORF">S01H4_44773</name>
</gene>